<dbReference type="AlphaFoldDB" id="A0A0L0HVL3"/>
<name>A0A0L0HVL3_SPIPD</name>
<comment type="similarity">
    <text evidence="7">Belongs to the MESH1 family.</text>
</comment>
<dbReference type="eggNOG" id="KOG1157">
    <property type="taxonomic scope" value="Eukaryota"/>
</dbReference>
<evidence type="ECO:0000256" key="7">
    <source>
        <dbReference type="ARBA" id="ARBA00038354"/>
    </source>
</evidence>
<keyword evidence="2" id="KW-0479">Metal-binding</keyword>
<keyword evidence="3" id="KW-0378">Hydrolase</keyword>
<dbReference type="Proteomes" id="UP000053201">
    <property type="component" value="Unassembled WGS sequence"/>
</dbReference>
<comment type="function">
    <text evidence="6">ppGpp hydrolyzing enzyme involved in starvation response.</text>
</comment>
<dbReference type="STRING" id="645134.A0A0L0HVL3"/>
<dbReference type="Gene3D" id="1.10.3210.10">
    <property type="entry name" value="Hypothetical protein af1432"/>
    <property type="match status" value="1"/>
</dbReference>
<keyword evidence="13" id="KW-1185">Reference proteome</keyword>
<evidence type="ECO:0000256" key="11">
    <source>
        <dbReference type="ARBA" id="ARBA00047968"/>
    </source>
</evidence>
<dbReference type="RefSeq" id="XP_016613187.1">
    <property type="nucleotide sequence ID" value="XM_016749145.1"/>
</dbReference>
<protein>
    <recommendedName>
        <fullName evidence="8">Guanosine-3',5'-bis(diphosphate) 3'-pyrophosphohydrolase MESH1</fullName>
        <ecNumber evidence="5">3.1.7.2</ecNumber>
    </recommendedName>
    <alternativeName>
        <fullName evidence="9">Metazoan SpoT homolog 1</fullName>
    </alternativeName>
    <alternativeName>
        <fullName evidence="10">Penta-phosphate guanosine-3'-pyrophosphohydrolase</fullName>
    </alternativeName>
</protein>
<reference evidence="12 13" key="1">
    <citation type="submission" date="2009-08" db="EMBL/GenBank/DDBJ databases">
        <title>The Genome Sequence of Spizellomyces punctatus strain DAOM BR117.</title>
        <authorList>
            <consortium name="The Broad Institute Genome Sequencing Platform"/>
            <person name="Russ C."/>
            <person name="Cuomo C."/>
            <person name="Shea T."/>
            <person name="Young S.K."/>
            <person name="Zeng Q."/>
            <person name="Koehrsen M."/>
            <person name="Haas B."/>
            <person name="Borodovsky M."/>
            <person name="Guigo R."/>
            <person name="Alvarado L."/>
            <person name="Berlin A."/>
            <person name="Bochicchio J."/>
            <person name="Borenstein D."/>
            <person name="Chapman S."/>
            <person name="Chen Z."/>
            <person name="Engels R."/>
            <person name="Freedman E."/>
            <person name="Gellesch M."/>
            <person name="Goldberg J."/>
            <person name="Griggs A."/>
            <person name="Gujja S."/>
            <person name="Heiman D."/>
            <person name="Hepburn T."/>
            <person name="Howarth C."/>
            <person name="Jen D."/>
            <person name="Larson L."/>
            <person name="Lewis B."/>
            <person name="Mehta T."/>
            <person name="Park D."/>
            <person name="Pearson M."/>
            <person name="Roberts A."/>
            <person name="Saif S."/>
            <person name="Shenoy N."/>
            <person name="Sisk P."/>
            <person name="Stolte C."/>
            <person name="Sykes S."/>
            <person name="Thomson T."/>
            <person name="Walk T."/>
            <person name="White J."/>
            <person name="Yandava C."/>
            <person name="Burger G."/>
            <person name="Gray M.W."/>
            <person name="Holland P.W.H."/>
            <person name="King N."/>
            <person name="Lang F.B.F."/>
            <person name="Roger A.J."/>
            <person name="Ruiz-Trillo I."/>
            <person name="Lander E."/>
            <person name="Nusbaum C."/>
        </authorList>
    </citation>
    <scope>NUCLEOTIDE SEQUENCE [LARGE SCALE GENOMIC DNA]</scope>
    <source>
        <strain evidence="12 13">DAOM BR117</strain>
    </source>
</reference>
<comment type="cofactor">
    <cofactor evidence="1">
        <name>Mn(2+)</name>
        <dbReference type="ChEBI" id="CHEBI:29035"/>
    </cofactor>
</comment>
<evidence type="ECO:0000313" key="13">
    <source>
        <dbReference type="Proteomes" id="UP000053201"/>
    </source>
</evidence>
<organism evidence="12 13">
    <name type="scientific">Spizellomyces punctatus (strain DAOM BR117)</name>
    <dbReference type="NCBI Taxonomy" id="645134"/>
    <lineage>
        <taxon>Eukaryota</taxon>
        <taxon>Fungi</taxon>
        <taxon>Fungi incertae sedis</taxon>
        <taxon>Chytridiomycota</taxon>
        <taxon>Chytridiomycota incertae sedis</taxon>
        <taxon>Chytridiomycetes</taxon>
        <taxon>Spizellomycetales</taxon>
        <taxon>Spizellomycetaceae</taxon>
        <taxon>Spizellomyces</taxon>
    </lineage>
</organism>
<evidence type="ECO:0000256" key="8">
    <source>
        <dbReference type="ARBA" id="ARBA00040793"/>
    </source>
</evidence>
<dbReference type="OMA" id="YITHPIG"/>
<dbReference type="GeneID" id="27684522"/>
<evidence type="ECO:0000256" key="6">
    <source>
        <dbReference type="ARBA" id="ARBA00037781"/>
    </source>
</evidence>
<dbReference type="GO" id="GO:0046872">
    <property type="term" value="F:metal ion binding"/>
    <property type="evidence" value="ECO:0007669"/>
    <property type="project" value="UniProtKB-KW"/>
</dbReference>
<keyword evidence="4" id="KW-0464">Manganese</keyword>
<dbReference type="GO" id="GO:0008893">
    <property type="term" value="F:guanosine-3',5'-bis(diphosphate) 3'-diphosphatase activity"/>
    <property type="evidence" value="ECO:0007669"/>
    <property type="project" value="UniProtKB-EC"/>
</dbReference>
<dbReference type="PANTHER" id="PTHR46246:SF1">
    <property type="entry name" value="GUANOSINE-3',5'-BIS(DIPHOSPHATE) 3'-PYROPHOSPHOHYDROLASE MESH1"/>
    <property type="match status" value="1"/>
</dbReference>
<evidence type="ECO:0000256" key="3">
    <source>
        <dbReference type="ARBA" id="ARBA00022801"/>
    </source>
</evidence>
<proteinExistence type="inferred from homology"/>
<evidence type="ECO:0000256" key="1">
    <source>
        <dbReference type="ARBA" id="ARBA00001936"/>
    </source>
</evidence>
<dbReference type="InterPro" id="IPR052194">
    <property type="entry name" value="MESH1"/>
</dbReference>
<dbReference type="SUPFAM" id="SSF109604">
    <property type="entry name" value="HD-domain/PDEase-like"/>
    <property type="match status" value="1"/>
</dbReference>
<dbReference type="PANTHER" id="PTHR46246">
    <property type="entry name" value="GUANOSINE-3',5'-BIS(DIPHOSPHATE) 3'-PYROPHOSPHOHYDROLASE MESH1"/>
    <property type="match status" value="1"/>
</dbReference>
<evidence type="ECO:0000313" key="12">
    <source>
        <dbReference type="EMBL" id="KND05148.1"/>
    </source>
</evidence>
<evidence type="ECO:0000256" key="4">
    <source>
        <dbReference type="ARBA" id="ARBA00023211"/>
    </source>
</evidence>
<dbReference type="VEuPathDB" id="FungiDB:SPPG_00816"/>
<dbReference type="OrthoDB" id="430679at2759"/>
<dbReference type="EMBL" id="KQ257450">
    <property type="protein sequence ID" value="KND05148.1"/>
    <property type="molecule type" value="Genomic_DNA"/>
</dbReference>
<evidence type="ECO:0000256" key="10">
    <source>
        <dbReference type="ARBA" id="ARBA00041770"/>
    </source>
</evidence>
<dbReference type="EC" id="3.1.7.2" evidence="5"/>
<dbReference type="InParanoid" id="A0A0L0HVL3"/>
<dbReference type="FunFam" id="1.10.3210.10:FF:000012">
    <property type="entry name" value="HD domain containing 3"/>
    <property type="match status" value="1"/>
</dbReference>
<dbReference type="CDD" id="cd00077">
    <property type="entry name" value="HDc"/>
    <property type="match status" value="1"/>
</dbReference>
<evidence type="ECO:0000256" key="5">
    <source>
        <dbReference type="ARBA" id="ARBA00024387"/>
    </source>
</evidence>
<accession>A0A0L0HVL3</accession>
<comment type="catalytic activity">
    <reaction evidence="11">
        <text>guanosine 3',5'-bis(diphosphate) + H2O = GDP + diphosphate + H(+)</text>
        <dbReference type="Rhea" id="RHEA:14253"/>
        <dbReference type="ChEBI" id="CHEBI:15377"/>
        <dbReference type="ChEBI" id="CHEBI:15378"/>
        <dbReference type="ChEBI" id="CHEBI:33019"/>
        <dbReference type="ChEBI" id="CHEBI:58189"/>
        <dbReference type="ChEBI" id="CHEBI:77828"/>
        <dbReference type="EC" id="3.1.7.2"/>
    </reaction>
</comment>
<evidence type="ECO:0000256" key="2">
    <source>
        <dbReference type="ARBA" id="ARBA00022723"/>
    </source>
</evidence>
<dbReference type="Pfam" id="PF13328">
    <property type="entry name" value="HD_4"/>
    <property type="match status" value="1"/>
</dbReference>
<gene>
    <name evidence="12" type="ORF">SPPG_00816</name>
</gene>
<evidence type="ECO:0000256" key="9">
    <source>
        <dbReference type="ARBA" id="ARBA00041464"/>
    </source>
</evidence>
<sequence length="193" mass="21894">MSKTSIPPVGQLLHAIHFAALKHSTQRRKDSAGTPYINHPIGVAHILWYEGDVQDIGALQAAVLHDTVEDTDTSFEELELEFGNEVRQIVAECTDDKTLPKAERKRLQVENAPKKSDKAKLVKMADKIYNLRDLQREPPADWTLDRVREYFLWAQKVTDGCRGVNGKLENILEDIYQSGTFVYNGKQYPCIAK</sequence>
<dbReference type="InterPro" id="IPR003607">
    <property type="entry name" value="HD/PDEase_dom"/>
</dbReference>